<name>A0A0D2FQK9_9EURO</name>
<accession>A0A0D2FQK9</accession>
<dbReference type="GO" id="GO:0000976">
    <property type="term" value="F:transcription cis-regulatory region binding"/>
    <property type="evidence" value="ECO:0007669"/>
    <property type="project" value="TreeGrafter"/>
</dbReference>
<sequence length="520" mass="58329">MSPAESFELVHQLLNASDHGYVDGDDEAMIQALSDANYRSHLLHHIPVALNHPLIFMPSDLLSSSESRFFLHHYHAHTSSVIFPLSPRCNPLRETLLQAAITTPHLLSALLASACSHYTRLRGDLSPDMAKTIFKFTNPALAGLRAAVSDQSSAHKMETISTALALCTSDVISGDLSMWRTHLQGVKNLLFSAIRRDSNGNGSSSGSEHFHTRSLAHTLTITDPTQLFLMKWFATLDIFAGVSGLRKSTIPDGHYWSSATPDHSRGYVDEFMGYSLELMPLLAKIGRMARVQQKRAKIALAAAAASRRMNHTDSSDSEDQEAVAEMHVQCQLRPETREEIQVIESQLHALFERSAPPSLTTQHSWRRPSFSPFSLPPVGTSTHPSTAHPTTKTDMAEEMRLTHRIFVHAALLHLYRRVQNLPKSHIKPAHAVYMILENLERLHAESAASILILWPVFSTGCETDDAEQRRKIDERMKKMGRFGMGNVERARKAMRAYWEAEDGGRWDLFMEEKGWDIVLF</sequence>
<evidence type="ECO:0000256" key="3">
    <source>
        <dbReference type="SAM" id="MobiDB-lite"/>
    </source>
</evidence>
<gene>
    <name evidence="4" type="ORF">PV04_04765</name>
</gene>
<protein>
    <recommendedName>
        <fullName evidence="6">Fungal-specific transcription factor domain-containing protein</fullName>
    </recommendedName>
</protein>
<comment type="subcellular location">
    <subcellularLocation>
        <location evidence="1">Nucleus</location>
    </subcellularLocation>
</comment>
<dbReference type="HOGENOM" id="CLU_008109_1_1_1"/>
<dbReference type="GO" id="GO:0003700">
    <property type="term" value="F:DNA-binding transcription factor activity"/>
    <property type="evidence" value="ECO:0007669"/>
    <property type="project" value="TreeGrafter"/>
</dbReference>
<dbReference type="PANTHER" id="PTHR37534:SF43">
    <property type="entry name" value="FINGER DOMAIN PROTEIN, PUTATIVE (AFU_ORTHOLOGUE AFUA_1G01850)-RELATED"/>
    <property type="match status" value="1"/>
</dbReference>
<dbReference type="STRING" id="5601.A0A0D2FQK9"/>
<dbReference type="EMBL" id="KN846958">
    <property type="protein sequence ID" value="KIW68845.1"/>
    <property type="molecule type" value="Genomic_DNA"/>
</dbReference>
<keyword evidence="2" id="KW-0539">Nucleus</keyword>
<evidence type="ECO:0000256" key="1">
    <source>
        <dbReference type="ARBA" id="ARBA00004123"/>
    </source>
</evidence>
<organism evidence="4 5">
    <name type="scientific">Phialophora macrospora</name>
    <dbReference type="NCBI Taxonomy" id="1851006"/>
    <lineage>
        <taxon>Eukaryota</taxon>
        <taxon>Fungi</taxon>
        <taxon>Dikarya</taxon>
        <taxon>Ascomycota</taxon>
        <taxon>Pezizomycotina</taxon>
        <taxon>Eurotiomycetes</taxon>
        <taxon>Chaetothyriomycetidae</taxon>
        <taxon>Chaetothyriales</taxon>
        <taxon>Herpotrichiellaceae</taxon>
        <taxon>Phialophora</taxon>
    </lineage>
</organism>
<evidence type="ECO:0008006" key="6">
    <source>
        <dbReference type="Google" id="ProtNLM"/>
    </source>
</evidence>
<feature type="region of interest" description="Disordered" evidence="3">
    <location>
        <begin position="358"/>
        <end position="392"/>
    </location>
</feature>
<feature type="compositionally biased region" description="Low complexity" evidence="3">
    <location>
        <begin position="367"/>
        <end position="392"/>
    </location>
</feature>
<feature type="region of interest" description="Disordered" evidence="3">
    <location>
        <begin position="306"/>
        <end position="325"/>
    </location>
</feature>
<dbReference type="InterPro" id="IPR021858">
    <property type="entry name" value="Fun_TF"/>
</dbReference>
<dbReference type="GO" id="GO:0005634">
    <property type="term" value="C:nucleus"/>
    <property type="evidence" value="ECO:0007669"/>
    <property type="project" value="UniProtKB-SubCell"/>
</dbReference>
<reference evidence="4 5" key="1">
    <citation type="submission" date="2015-01" db="EMBL/GenBank/DDBJ databases">
        <title>The Genome Sequence of Capronia semiimmersa CBS27337.</title>
        <authorList>
            <consortium name="The Broad Institute Genomics Platform"/>
            <person name="Cuomo C."/>
            <person name="de Hoog S."/>
            <person name="Gorbushina A."/>
            <person name="Stielow B."/>
            <person name="Teixiera M."/>
            <person name="Abouelleil A."/>
            <person name="Chapman S.B."/>
            <person name="Priest M."/>
            <person name="Young S.K."/>
            <person name="Wortman J."/>
            <person name="Nusbaum C."/>
            <person name="Birren B."/>
        </authorList>
    </citation>
    <scope>NUCLEOTIDE SEQUENCE [LARGE SCALE GENOMIC DNA]</scope>
    <source>
        <strain evidence="4 5">CBS 27337</strain>
    </source>
</reference>
<proteinExistence type="predicted"/>
<dbReference type="GO" id="GO:0045944">
    <property type="term" value="P:positive regulation of transcription by RNA polymerase II"/>
    <property type="evidence" value="ECO:0007669"/>
    <property type="project" value="TreeGrafter"/>
</dbReference>
<keyword evidence="5" id="KW-1185">Reference proteome</keyword>
<evidence type="ECO:0000313" key="4">
    <source>
        <dbReference type="EMBL" id="KIW68845.1"/>
    </source>
</evidence>
<evidence type="ECO:0000313" key="5">
    <source>
        <dbReference type="Proteomes" id="UP000054266"/>
    </source>
</evidence>
<dbReference type="Proteomes" id="UP000054266">
    <property type="component" value="Unassembled WGS sequence"/>
</dbReference>
<evidence type="ECO:0000256" key="2">
    <source>
        <dbReference type="ARBA" id="ARBA00023242"/>
    </source>
</evidence>
<dbReference type="PANTHER" id="PTHR37534">
    <property type="entry name" value="TRANSCRIPTIONAL ACTIVATOR PROTEIN UGA3"/>
    <property type="match status" value="1"/>
</dbReference>
<dbReference type="AlphaFoldDB" id="A0A0D2FQK9"/>
<dbReference type="Pfam" id="PF11951">
    <property type="entry name" value="Fungal_trans_2"/>
    <property type="match status" value="1"/>
</dbReference>